<accession>A0A239P1T7</accession>
<dbReference type="InterPro" id="IPR010872">
    <property type="entry name" value="MDMPI_C-term_domain"/>
</dbReference>
<reference evidence="3 4" key="1">
    <citation type="submission" date="2017-06" db="EMBL/GenBank/DDBJ databases">
        <authorList>
            <person name="Kim H.J."/>
            <person name="Triplett B.A."/>
        </authorList>
    </citation>
    <scope>NUCLEOTIDE SEQUENCE [LARGE SCALE GENOMIC DNA]</scope>
    <source>
        <strain evidence="3 4">CGMCC 4.5593</strain>
    </source>
</reference>
<dbReference type="Pfam" id="PF11716">
    <property type="entry name" value="MDMPI_N"/>
    <property type="match status" value="1"/>
</dbReference>
<dbReference type="InterPro" id="IPR034660">
    <property type="entry name" value="DinB/YfiT-like"/>
</dbReference>
<proteinExistence type="predicted"/>
<dbReference type="GO" id="GO:0046872">
    <property type="term" value="F:metal ion binding"/>
    <property type="evidence" value="ECO:0007669"/>
    <property type="project" value="InterPro"/>
</dbReference>
<evidence type="ECO:0000313" key="3">
    <source>
        <dbReference type="EMBL" id="SNT60960.1"/>
    </source>
</evidence>
<keyword evidence="4" id="KW-1185">Reference proteome</keyword>
<dbReference type="PANTHER" id="PTHR40758:SF1">
    <property type="entry name" value="CONSERVED PROTEIN"/>
    <property type="match status" value="1"/>
</dbReference>
<dbReference type="SUPFAM" id="SSF109854">
    <property type="entry name" value="DinB/YfiT-like putative metalloenzymes"/>
    <property type="match status" value="1"/>
</dbReference>
<organism evidence="3 4">
    <name type="scientific">Asanoa hainanensis</name>
    <dbReference type="NCBI Taxonomy" id="560556"/>
    <lineage>
        <taxon>Bacteria</taxon>
        <taxon>Bacillati</taxon>
        <taxon>Actinomycetota</taxon>
        <taxon>Actinomycetes</taxon>
        <taxon>Micromonosporales</taxon>
        <taxon>Micromonosporaceae</taxon>
        <taxon>Asanoa</taxon>
    </lineage>
</organism>
<feature type="domain" description="Mycothiol-dependent maleylpyruvate isomerase metal-binding" evidence="2">
    <location>
        <begin position="27"/>
        <end position="144"/>
    </location>
</feature>
<dbReference type="InterPro" id="IPR024344">
    <property type="entry name" value="MDMPI_metal-binding"/>
</dbReference>
<dbReference type="NCBIfam" id="TIGR03083">
    <property type="entry name" value="maleylpyruvate isomerase family mycothiol-dependent enzyme"/>
    <property type="match status" value="1"/>
</dbReference>
<gene>
    <name evidence="3" type="ORF">SAMN05421812_112262</name>
</gene>
<dbReference type="GO" id="GO:0005886">
    <property type="term" value="C:plasma membrane"/>
    <property type="evidence" value="ECO:0007669"/>
    <property type="project" value="TreeGrafter"/>
</dbReference>
<protein>
    <submittedName>
        <fullName evidence="3">TIGR03083 family protein</fullName>
    </submittedName>
</protein>
<dbReference type="Pfam" id="PF07398">
    <property type="entry name" value="MDMPI_C"/>
    <property type="match status" value="1"/>
</dbReference>
<evidence type="ECO:0000259" key="2">
    <source>
        <dbReference type="Pfam" id="PF11716"/>
    </source>
</evidence>
<dbReference type="EMBL" id="FZPH01000012">
    <property type="protein sequence ID" value="SNT60960.1"/>
    <property type="molecule type" value="Genomic_DNA"/>
</dbReference>
<feature type="domain" description="MDMPI C-terminal" evidence="1">
    <location>
        <begin position="158"/>
        <end position="255"/>
    </location>
</feature>
<name>A0A239P1T7_9ACTN</name>
<dbReference type="PANTHER" id="PTHR40758">
    <property type="entry name" value="CONSERVED PROTEIN"/>
    <property type="match status" value="1"/>
</dbReference>
<evidence type="ECO:0000259" key="1">
    <source>
        <dbReference type="Pfam" id="PF07398"/>
    </source>
</evidence>
<dbReference type="InterPro" id="IPR017517">
    <property type="entry name" value="Maleyloyr_isom"/>
</dbReference>
<evidence type="ECO:0000313" key="4">
    <source>
        <dbReference type="Proteomes" id="UP000198362"/>
    </source>
</evidence>
<dbReference type="AlphaFoldDB" id="A0A239P1T7"/>
<sequence length="267" mass="28730">MQRHSPVDTTVDASLRLPFAPADYIQPLTDAMAGFAAIAATTDLDAPIALNKKWALAGLVRHLGGIHRWAAAIVETGKRVSGAPKPPLGADLARWYQESAEALSSAIAKSRPDSTCWNFTKDPRVTAFWYRRQLHETIIHGRDADAATGTIRAIPLGVAADGVDEVFTVMLPTVRRWGTKLPPRLTGPVLVHATDSGHRWLLTPTDDVHPAVKRQPGATVLADATVRATADSLLMALWGRATVAEADVTVDGDVEMARAFLDARLTP</sequence>
<dbReference type="Proteomes" id="UP000198362">
    <property type="component" value="Unassembled WGS sequence"/>
</dbReference>